<keyword evidence="5" id="KW-1185">Reference proteome</keyword>
<gene>
    <name evidence="4" type="ORF">Asi02nite_36530</name>
</gene>
<comment type="similarity">
    <text evidence="1">Belongs to the GSP E family.</text>
</comment>
<dbReference type="InterPro" id="IPR027417">
    <property type="entry name" value="P-loop_NTPase"/>
</dbReference>
<feature type="domain" description="Bacterial type II secretion system protein E" evidence="3">
    <location>
        <begin position="119"/>
        <end position="397"/>
    </location>
</feature>
<dbReference type="GO" id="GO:0016301">
    <property type="term" value="F:kinase activity"/>
    <property type="evidence" value="ECO:0007669"/>
    <property type="project" value="UniProtKB-KW"/>
</dbReference>
<dbReference type="Pfam" id="PF00437">
    <property type="entry name" value="T2SSE"/>
    <property type="match status" value="1"/>
</dbReference>
<reference evidence="4 5" key="1">
    <citation type="submission" date="2021-01" db="EMBL/GenBank/DDBJ databases">
        <title>Whole genome shotgun sequence of Asanoa siamensis NBRC 107932.</title>
        <authorList>
            <person name="Komaki H."/>
            <person name="Tamura T."/>
        </authorList>
    </citation>
    <scope>NUCLEOTIDE SEQUENCE [LARGE SCALE GENOMIC DNA]</scope>
    <source>
        <strain evidence="4 5">NBRC 107932</strain>
    </source>
</reference>
<organism evidence="4 5">
    <name type="scientific">Asanoa siamensis</name>
    <dbReference type="NCBI Taxonomy" id="926357"/>
    <lineage>
        <taxon>Bacteria</taxon>
        <taxon>Bacillati</taxon>
        <taxon>Actinomycetota</taxon>
        <taxon>Actinomycetes</taxon>
        <taxon>Micromonosporales</taxon>
        <taxon>Micromonosporaceae</taxon>
        <taxon>Asanoa</taxon>
    </lineage>
</organism>
<sequence length="482" mass="52336">MSTPFGPQSTVIVPVNGHRHDHPVALEPGFDVAVVRQIRREVAERLTRANRAQEAATSTPIPAKEREALTRRLINEALDAYATAEMQAGRPPLHPQVESRVARTVADALLGAGGLEPWLNNPQVEDIVANGCDRVFIRFDDGRIEQVDPIADSDAEMVDLIRMLAARTGNDERRWDRAAPLLNLQLEDGSRLNAVLDVVRRPSLSIRRHRYMTMTLPELVELGAIDTALAELFGAAVRARLNTVVGGPTGAGKTTFLRGLASAIPAWERLVTIEDTYELGFDKDPAHPNVAAMQTRDANVEGEGAIDMATLFGNALRMVPSRVFVGEVRGREVVPLLNAMSQGNDGSMSTIHASSSAGVFRKLALYAAAAPERLDPAVTNMHIAEGLHLVVQLRLTETGRRFVTSVREVVESDGLQVASNEIFRPGPDERAVPGASVSTALLERLVFHGFDPALLQRRHGWWDTTATGTDGTGTRPGRGRTA</sequence>
<keyword evidence="4" id="KW-0808">Transferase</keyword>
<dbReference type="RefSeq" id="WP_203714519.1">
    <property type="nucleotide sequence ID" value="NZ_BONE01000027.1"/>
</dbReference>
<dbReference type="Gene3D" id="3.40.50.300">
    <property type="entry name" value="P-loop containing nucleotide triphosphate hydrolases"/>
    <property type="match status" value="1"/>
</dbReference>
<dbReference type="InterPro" id="IPR001482">
    <property type="entry name" value="T2SS/T4SS_dom"/>
</dbReference>
<dbReference type="PANTHER" id="PTHR30486">
    <property type="entry name" value="TWITCHING MOTILITY PROTEIN PILT"/>
    <property type="match status" value="1"/>
</dbReference>
<dbReference type="CDD" id="cd01130">
    <property type="entry name" value="VirB11-like_ATPase"/>
    <property type="match status" value="1"/>
</dbReference>
<keyword evidence="4" id="KW-0418">Kinase</keyword>
<dbReference type="SUPFAM" id="SSF52540">
    <property type="entry name" value="P-loop containing nucleoside triphosphate hydrolases"/>
    <property type="match status" value="1"/>
</dbReference>
<dbReference type="InterPro" id="IPR050921">
    <property type="entry name" value="T4SS_GSP_E_ATPase"/>
</dbReference>
<evidence type="ECO:0000313" key="5">
    <source>
        <dbReference type="Proteomes" id="UP000604117"/>
    </source>
</evidence>
<evidence type="ECO:0000256" key="2">
    <source>
        <dbReference type="SAM" id="MobiDB-lite"/>
    </source>
</evidence>
<dbReference type="EMBL" id="BONE01000027">
    <property type="protein sequence ID" value="GIF74135.1"/>
    <property type="molecule type" value="Genomic_DNA"/>
</dbReference>
<accession>A0ABQ4CS72</accession>
<evidence type="ECO:0000313" key="4">
    <source>
        <dbReference type="EMBL" id="GIF74135.1"/>
    </source>
</evidence>
<proteinExistence type="inferred from homology"/>
<comment type="caution">
    <text evidence="4">The sequence shown here is derived from an EMBL/GenBank/DDBJ whole genome shotgun (WGS) entry which is preliminary data.</text>
</comment>
<name>A0ABQ4CS72_9ACTN</name>
<dbReference type="PANTHER" id="PTHR30486:SF6">
    <property type="entry name" value="TYPE IV PILUS RETRACTATION ATPASE PILT"/>
    <property type="match status" value="1"/>
</dbReference>
<evidence type="ECO:0000256" key="1">
    <source>
        <dbReference type="ARBA" id="ARBA00006611"/>
    </source>
</evidence>
<protein>
    <submittedName>
        <fullName evidence="4">Protein kinase</fullName>
    </submittedName>
</protein>
<dbReference type="Proteomes" id="UP000604117">
    <property type="component" value="Unassembled WGS sequence"/>
</dbReference>
<evidence type="ECO:0000259" key="3">
    <source>
        <dbReference type="Pfam" id="PF00437"/>
    </source>
</evidence>
<dbReference type="Gene3D" id="3.30.450.380">
    <property type="match status" value="1"/>
</dbReference>
<feature type="region of interest" description="Disordered" evidence="2">
    <location>
        <begin position="463"/>
        <end position="482"/>
    </location>
</feature>